<evidence type="ECO:0000313" key="2">
    <source>
        <dbReference type="Proteomes" id="UP000594943"/>
    </source>
</evidence>
<dbReference type="RefSeq" id="WP_009914763.1">
    <property type="nucleotide sequence ID" value="NZ_CM003627.1"/>
</dbReference>
<sequence length="79" mass="8600">MTLSGNIKDGDWTVEVTTSPVQGGYVCDIKVMHSAPGGGVFRHAFRHGGTYPAERDAMIEGLRAGMTWIELKMSKAFNL</sequence>
<accession>A0A7T2X216</accession>
<proteinExistence type="predicted"/>
<reference evidence="1 2" key="1">
    <citation type="submission" date="2020-12" db="EMBL/GenBank/DDBJ databases">
        <title>FDA dAtabase for Regulatory Grade micrObial Sequences (FDA-ARGOS): Supporting development and validation of Infectious Disease Dx tests.</title>
        <authorList>
            <person name="Nelson B."/>
            <person name="Plummer A."/>
            <person name="Tallon L."/>
            <person name="Sadzewicz L."/>
            <person name="Zhao X."/>
            <person name="Boylan J."/>
            <person name="Ott S."/>
            <person name="Bowen H."/>
            <person name="Vavikolanu K."/>
            <person name="Mehta A."/>
            <person name="Aluvathingal J."/>
            <person name="Nadendla S."/>
            <person name="Myers T."/>
            <person name="Yan Y."/>
            <person name="Sichtig H."/>
        </authorList>
    </citation>
    <scope>NUCLEOTIDE SEQUENCE [LARGE SCALE GENOMIC DNA]</scope>
    <source>
        <strain evidence="1 2">FDAARGOS_899</strain>
    </source>
</reference>
<organism evidence="1 2">
    <name type="scientific">Burkholderia humptydooensis</name>
    <dbReference type="NCBI Taxonomy" id="430531"/>
    <lineage>
        <taxon>Bacteria</taxon>
        <taxon>Pseudomonadati</taxon>
        <taxon>Pseudomonadota</taxon>
        <taxon>Betaproteobacteria</taxon>
        <taxon>Burkholderiales</taxon>
        <taxon>Burkholderiaceae</taxon>
        <taxon>Burkholderia</taxon>
        <taxon>pseudomallei group</taxon>
    </lineage>
</organism>
<gene>
    <name evidence="1" type="ORF">I6G56_23810</name>
</gene>
<dbReference type="AlphaFoldDB" id="A0A7U4SUK3"/>
<dbReference type="KEGG" id="bhg:I6G56_23810"/>
<accession>A0A7U4SUK3</accession>
<name>A0A7U4SUK3_9BURK</name>
<dbReference type="EMBL" id="CP065687">
    <property type="protein sequence ID" value="QPS47458.1"/>
    <property type="molecule type" value="Genomic_DNA"/>
</dbReference>
<evidence type="ECO:0000313" key="1">
    <source>
        <dbReference type="EMBL" id="QPS47458.1"/>
    </source>
</evidence>
<dbReference type="Proteomes" id="UP000594943">
    <property type="component" value="Chromosome 2"/>
</dbReference>
<protein>
    <submittedName>
        <fullName evidence="1">UDP-glucose 4-epimerase</fullName>
    </submittedName>
</protein>